<dbReference type="Gene3D" id="2.60.200.40">
    <property type="match status" value="1"/>
</dbReference>
<feature type="domain" description="DAGKc" evidence="1">
    <location>
        <begin position="17"/>
        <end position="146"/>
    </location>
</feature>
<dbReference type="PANTHER" id="PTHR30492:SF0">
    <property type="entry name" value="METHYLGLYOXAL SYNTHASE"/>
    <property type="match status" value="1"/>
</dbReference>
<dbReference type="InterPro" id="IPR045540">
    <property type="entry name" value="YegS/DAGK_C"/>
</dbReference>
<evidence type="ECO:0000313" key="3">
    <source>
        <dbReference type="Proteomes" id="UP001576780"/>
    </source>
</evidence>
<evidence type="ECO:0000259" key="1">
    <source>
        <dbReference type="PROSITE" id="PS50146"/>
    </source>
</evidence>
<organism evidence="2 3">
    <name type="scientific">Floridaenema evergladense BLCC-F167</name>
    <dbReference type="NCBI Taxonomy" id="3153639"/>
    <lineage>
        <taxon>Bacteria</taxon>
        <taxon>Bacillati</taxon>
        <taxon>Cyanobacteriota</taxon>
        <taxon>Cyanophyceae</taxon>
        <taxon>Oscillatoriophycideae</taxon>
        <taxon>Aerosakkonematales</taxon>
        <taxon>Aerosakkonemataceae</taxon>
        <taxon>Floridanema</taxon>
        <taxon>Floridanema evergladense</taxon>
    </lineage>
</organism>
<dbReference type="Pfam" id="PF19279">
    <property type="entry name" value="YegS_C"/>
    <property type="match status" value="1"/>
</dbReference>
<reference evidence="2 3" key="1">
    <citation type="submission" date="2024-09" db="EMBL/GenBank/DDBJ databases">
        <title>Floridaenema gen nov. (Aerosakkonemataceae, Aerosakkonematales ord. nov., Cyanobacteria) from benthic tropical and subtropical fresh waters, with the description of four new species.</title>
        <authorList>
            <person name="Moretto J.A."/>
            <person name="Berthold D.E."/>
            <person name="Lefler F.W."/>
            <person name="Huang I.-S."/>
            <person name="Laughinghouse H. IV."/>
        </authorList>
    </citation>
    <scope>NUCLEOTIDE SEQUENCE [LARGE SCALE GENOMIC DNA]</scope>
    <source>
        <strain evidence="2 3">BLCC-F167</strain>
    </source>
</reference>
<dbReference type="SUPFAM" id="SSF111331">
    <property type="entry name" value="NAD kinase/diacylglycerol kinase-like"/>
    <property type="match status" value="1"/>
</dbReference>
<dbReference type="EMBL" id="JBHFNT010000139">
    <property type="protein sequence ID" value="MFB2836129.1"/>
    <property type="molecule type" value="Genomic_DNA"/>
</dbReference>
<dbReference type="InterPro" id="IPR017438">
    <property type="entry name" value="ATP-NAD_kinase_N"/>
</dbReference>
<dbReference type="Gene3D" id="3.40.50.10330">
    <property type="entry name" value="Probable inorganic polyphosphate/atp-NAD kinase, domain 1"/>
    <property type="match status" value="1"/>
</dbReference>
<evidence type="ECO:0000313" key="2">
    <source>
        <dbReference type="EMBL" id="MFB2836129.1"/>
    </source>
</evidence>
<name>A0ABV4WM23_9CYAN</name>
<accession>A0ABV4WM23</accession>
<dbReference type="GO" id="GO:0016301">
    <property type="term" value="F:kinase activity"/>
    <property type="evidence" value="ECO:0007669"/>
    <property type="project" value="UniProtKB-KW"/>
</dbReference>
<dbReference type="Pfam" id="PF19991">
    <property type="entry name" value="HMA_2"/>
    <property type="match status" value="1"/>
</dbReference>
<dbReference type="NCBIfam" id="NF002033">
    <property type="entry name" value="PRK00861.1"/>
    <property type="match status" value="1"/>
</dbReference>
<dbReference type="InterPro" id="IPR016064">
    <property type="entry name" value="NAD/diacylglycerol_kinase_sf"/>
</dbReference>
<protein>
    <submittedName>
        <fullName evidence="2">YegS/Rv2252/BmrU family lipid kinase</fullName>
    </submittedName>
</protein>
<dbReference type="InterPro" id="IPR005218">
    <property type="entry name" value="Diacylglycerol/lipid_kinase"/>
</dbReference>
<dbReference type="PANTHER" id="PTHR30492">
    <property type="entry name" value="METHYLGLYOXAL SYNTHASE"/>
    <property type="match status" value="1"/>
</dbReference>
<keyword evidence="2" id="KW-0808">Transferase</keyword>
<keyword evidence="3" id="KW-1185">Reference proteome</keyword>
<gene>
    <name evidence="2" type="ORF">ACE1CA_16475</name>
</gene>
<keyword evidence="2" id="KW-0418">Kinase</keyword>
<dbReference type="PROSITE" id="PS50146">
    <property type="entry name" value="DAGK"/>
    <property type="match status" value="1"/>
</dbReference>
<dbReference type="SMART" id="SM00046">
    <property type="entry name" value="DAGKc"/>
    <property type="match status" value="1"/>
</dbReference>
<dbReference type="InterPro" id="IPR001206">
    <property type="entry name" value="Diacylglycerol_kinase_cat_dom"/>
</dbReference>
<dbReference type="NCBIfam" id="TIGR00147">
    <property type="entry name" value="YegS/Rv2252/BmrU family lipid kinase"/>
    <property type="match status" value="1"/>
</dbReference>
<dbReference type="RefSeq" id="WP_413278522.1">
    <property type="nucleotide sequence ID" value="NZ_JBHFNT010000139.1"/>
</dbReference>
<dbReference type="InterPro" id="IPR004363">
    <property type="entry name" value="Methylgl_synth"/>
</dbReference>
<comment type="caution">
    <text evidence="2">The sequence shown here is derived from an EMBL/GenBank/DDBJ whole genome shotgun (WGS) entry which is preliminary data.</text>
</comment>
<sequence length="497" mass="53840">MITTFLPQPSTHLKRAKVFQKASLIFNPVCGQGDANQILANIKSLLEPHLQLDVRLTTKEVGADVLAKEAIAQGAELIIAAGGDGTVSAAATAVVNTGIPLAVIPRGTANAFVNGLGLPNTVEKACIAILQGATRTIGTVDCNGKLMLLLAGIGFEADTVQSADRQRKNQFGIMAYIFAGLEQLQNLRNFQATLETNRETITVPAAAITVASIAPPTSILAQGSGEMRPDDGLFDITIVSPPTALDALTTAMELLENGLVHSSSEDAHIGYLRSNKVTITTDPPQQITIDGEMFGTTPVTFEVLPQSLKVVTDYNRAIAQQQKLVGLSGVNIVEKQNASLKEVVLDYFLPINPLEVLLEEFFQLVQAAINLWHKLTSAIKHSAIAVWEWGKQIFYELIWEIDRLIKSLANPQPEKEKNLASSISIAHKTNGRIRLKIPRLSFDSNYAEKLRSKLQTLVGIQEIHINQLAASIAINFDRDRPISEVEPQILSTVAQIA</sequence>
<dbReference type="Proteomes" id="UP001576780">
    <property type="component" value="Unassembled WGS sequence"/>
</dbReference>
<proteinExistence type="predicted"/>
<dbReference type="Pfam" id="PF00781">
    <property type="entry name" value="DAGK_cat"/>
    <property type="match status" value="1"/>
</dbReference>